<evidence type="ECO:0000256" key="8">
    <source>
        <dbReference type="PROSITE-ProRule" id="PRU00042"/>
    </source>
</evidence>
<feature type="domain" description="Caspase family p10" evidence="11">
    <location>
        <begin position="361"/>
        <end position="421"/>
    </location>
</feature>
<evidence type="ECO:0000259" key="10">
    <source>
        <dbReference type="PROSITE" id="PS50157"/>
    </source>
</evidence>
<keyword evidence="7" id="KW-0862">Zinc</keyword>
<keyword evidence="14" id="KW-1185">Reference proteome</keyword>
<dbReference type="InterPro" id="IPR022755">
    <property type="entry name" value="Znf_C2H2_jaz"/>
</dbReference>
<dbReference type="PRINTS" id="PR00376">
    <property type="entry name" value="IL1BCENZYME"/>
</dbReference>
<dbReference type="Gene3D" id="3.30.70.1470">
    <property type="entry name" value="Caspase-like"/>
    <property type="match status" value="1"/>
</dbReference>
<dbReference type="InterPro" id="IPR002138">
    <property type="entry name" value="Pept_C14_p10"/>
</dbReference>
<dbReference type="PANTHER" id="PTHR47901:SF8">
    <property type="entry name" value="CASPASE-3"/>
    <property type="match status" value="1"/>
</dbReference>
<dbReference type="SMART" id="SM00115">
    <property type="entry name" value="CASc"/>
    <property type="match status" value="1"/>
</dbReference>
<accession>A0AAE1FV68</accession>
<evidence type="ECO:0000256" key="6">
    <source>
        <dbReference type="ARBA" id="ARBA00022801"/>
    </source>
</evidence>
<evidence type="ECO:0008006" key="15">
    <source>
        <dbReference type="Google" id="ProtNLM"/>
    </source>
</evidence>
<dbReference type="GO" id="GO:0008270">
    <property type="term" value="F:zinc ion binding"/>
    <property type="evidence" value="ECO:0007669"/>
    <property type="project" value="UniProtKB-KW"/>
</dbReference>
<evidence type="ECO:0000256" key="2">
    <source>
        <dbReference type="ARBA" id="ARBA00022670"/>
    </source>
</evidence>
<feature type="domain" description="Caspase family p20" evidence="12">
    <location>
        <begin position="226"/>
        <end position="346"/>
    </location>
</feature>
<dbReference type="InterPro" id="IPR003604">
    <property type="entry name" value="Matrin/U1-like-C_Znf_C2H2"/>
</dbReference>
<proteinExistence type="inferred from homology"/>
<dbReference type="InterPro" id="IPR015917">
    <property type="entry name" value="Pept_C14A"/>
</dbReference>
<dbReference type="Pfam" id="PF12171">
    <property type="entry name" value="zf-C2H2_jaz"/>
    <property type="match status" value="1"/>
</dbReference>
<keyword evidence="3" id="KW-0053">Apoptosis</keyword>
<evidence type="ECO:0000259" key="11">
    <source>
        <dbReference type="PROSITE" id="PS50207"/>
    </source>
</evidence>
<feature type="domain" description="C2H2-type" evidence="10">
    <location>
        <begin position="165"/>
        <end position="189"/>
    </location>
</feature>
<comment type="caution">
    <text evidence="13">The sequence shown here is derived from an EMBL/GenBank/DDBJ whole genome shotgun (WGS) entry which is preliminary data.</text>
</comment>
<keyword evidence="5 8" id="KW-0863">Zinc-finger</keyword>
<evidence type="ECO:0000256" key="3">
    <source>
        <dbReference type="ARBA" id="ARBA00022703"/>
    </source>
</evidence>
<dbReference type="PROSITE" id="PS50157">
    <property type="entry name" value="ZINC_FINGER_C2H2_2"/>
    <property type="match status" value="1"/>
</dbReference>
<keyword evidence="6" id="KW-0378">Hydrolase</keyword>
<dbReference type="AlphaFoldDB" id="A0AAE1FV68"/>
<sequence>MTGMEPTEQHLKGSNHKEAGARYAIGRRDTAPHLLLNLSSLTRMAVTSGVIQPTHLGNIKCTVCDISLTGTRQIEDHLAGDAHKKKCQYQSLGLPAMPIQPHPMLIQPQPLPIQPQPLPIQPSPIGIHHPGGATALHPTGSDDLEVKKAIDEGHVRPTDHVMSPYACIPCHKHFNSKQSLYQHLKSNNHKKVTSNTTHMDPGRPIMNRTSHDTYSVLSSPRGIVHVFNYKFAGQGFKWERKGAEHDSTNLNRIFTTMGYEVKVHESLSNNDTRKMMNSIQNDKRLKDVDALIFFFLSRGNDSYTFYTNDQIAMKLFDIRYMFTDSKCPAMSSKPKIFFMNYCRGEEMELMEVYSTRDIPNDMVTVHAAAEGIMADTTSASGTHFVEHLCQTLRSYSRSHELREIYTMLREEMRARNSTKPM</sequence>
<dbReference type="GO" id="GO:0004197">
    <property type="term" value="F:cysteine-type endopeptidase activity"/>
    <property type="evidence" value="ECO:0007669"/>
    <property type="project" value="InterPro"/>
</dbReference>
<gene>
    <name evidence="13" type="ORF">Pcinc_015046</name>
</gene>
<dbReference type="SMART" id="SM00355">
    <property type="entry name" value="ZnF_C2H2"/>
    <property type="match status" value="2"/>
</dbReference>
<dbReference type="Pfam" id="PF00656">
    <property type="entry name" value="Peptidase_C14"/>
    <property type="match status" value="1"/>
</dbReference>
<dbReference type="InterPro" id="IPR036236">
    <property type="entry name" value="Znf_C2H2_sf"/>
</dbReference>
<evidence type="ECO:0000313" key="14">
    <source>
        <dbReference type="Proteomes" id="UP001286313"/>
    </source>
</evidence>
<dbReference type="GO" id="GO:0006915">
    <property type="term" value="P:apoptotic process"/>
    <property type="evidence" value="ECO:0007669"/>
    <property type="project" value="UniProtKB-KW"/>
</dbReference>
<evidence type="ECO:0000256" key="7">
    <source>
        <dbReference type="ARBA" id="ARBA00022833"/>
    </source>
</evidence>
<dbReference type="PROSITE" id="PS50207">
    <property type="entry name" value="CASPASE_P10"/>
    <property type="match status" value="1"/>
</dbReference>
<dbReference type="PROSITE" id="PS00028">
    <property type="entry name" value="ZINC_FINGER_C2H2_1"/>
    <property type="match status" value="1"/>
</dbReference>
<dbReference type="GO" id="GO:0003676">
    <property type="term" value="F:nucleic acid binding"/>
    <property type="evidence" value="ECO:0007669"/>
    <property type="project" value="InterPro"/>
</dbReference>
<protein>
    <recommendedName>
        <fullName evidence="15">C2H2-type domain-containing protein</fullName>
    </recommendedName>
</protein>
<evidence type="ECO:0000259" key="12">
    <source>
        <dbReference type="PROSITE" id="PS50208"/>
    </source>
</evidence>
<dbReference type="SUPFAM" id="SSF57667">
    <property type="entry name" value="beta-beta-alpha zinc fingers"/>
    <property type="match status" value="2"/>
</dbReference>
<reference evidence="13" key="1">
    <citation type="submission" date="2023-10" db="EMBL/GenBank/DDBJ databases">
        <title>Genome assemblies of two species of porcelain crab, Petrolisthes cinctipes and Petrolisthes manimaculis (Anomura: Porcellanidae).</title>
        <authorList>
            <person name="Angst P."/>
        </authorList>
    </citation>
    <scope>NUCLEOTIDE SEQUENCE</scope>
    <source>
        <strain evidence="13">PB745_01</strain>
        <tissue evidence="13">Gill</tissue>
    </source>
</reference>
<evidence type="ECO:0000256" key="9">
    <source>
        <dbReference type="RuleBase" id="RU003971"/>
    </source>
</evidence>
<evidence type="ECO:0000256" key="5">
    <source>
        <dbReference type="ARBA" id="ARBA00022771"/>
    </source>
</evidence>
<dbReference type="SUPFAM" id="SSF52129">
    <property type="entry name" value="Caspase-like"/>
    <property type="match status" value="1"/>
</dbReference>
<dbReference type="EMBL" id="JAWQEG010001323">
    <property type="protein sequence ID" value="KAK3880444.1"/>
    <property type="molecule type" value="Genomic_DNA"/>
</dbReference>
<evidence type="ECO:0000256" key="1">
    <source>
        <dbReference type="ARBA" id="ARBA00010134"/>
    </source>
</evidence>
<dbReference type="InterPro" id="IPR002398">
    <property type="entry name" value="Pept_C14"/>
</dbReference>
<evidence type="ECO:0000256" key="4">
    <source>
        <dbReference type="ARBA" id="ARBA00022723"/>
    </source>
</evidence>
<evidence type="ECO:0000313" key="13">
    <source>
        <dbReference type="EMBL" id="KAK3880444.1"/>
    </source>
</evidence>
<dbReference type="Proteomes" id="UP001286313">
    <property type="component" value="Unassembled WGS sequence"/>
</dbReference>
<dbReference type="InterPro" id="IPR029030">
    <property type="entry name" value="Caspase-like_dom_sf"/>
</dbReference>
<dbReference type="SMART" id="SM00451">
    <property type="entry name" value="ZnF_U1"/>
    <property type="match status" value="2"/>
</dbReference>
<keyword evidence="4" id="KW-0479">Metal-binding</keyword>
<keyword evidence="2" id="KW-0645">Protease</keyword>
<dbReference type="Gene3D" id="3.30.160.60">
    <property type="entry name" value="Classic Zinc Finger"/>
    <property type="match status" value="2"/>
</dbReference>
<dbReference type="InterPro" id="IPR001309">
    <property type="entry name" value="Pept_C14_p20"/>
</dbReference>
<dbReference type="PROSITE" id="PS50208">
    <property type="entry name" value="CASPASE_P20"/>
    <property type="match status" value="1"/>
</dbReference>
<dbReference type="GO" id="GO:0006508">
    <property type="term" value="P:proteolysis"/>
    <property type="evidence" value="ECO:0007669"/>
    <property type="project" value="UniProtKB-KW"/>
</dbReference>
<dbReference type="Gene3D" id="3.40.50.1460">
    <property type="match status" value="1"/>
</dbReference>
<organism evidence="13 14">
    <name type="scientific">Petrolisthes cinctipes</name>
    <name type="common">Flat porcelain crab</name>
    <dbReference type="NCBI Taxonomy" id="88211"/>
    <lineage>
        <taxon>Eukaryota</taxon>
        <taxon>Metazoa</taxon>
        <taxon>Ecdysozoa</taxon>
        <taxon>Arthropoda</taxon>
        <taxon>Crustacea</taxon>
        <taxon>Multicrustacea</taxon>
        <taxon>Malacostraca</taxon>
        <taxon>Eumalacostraca</taxon>
        <taxon>Eucarida</taxon>
        <taxon>Decapoda</taxon>
        <taxon>Pleocyemata</taxon>
        <taxon>Anomura</taxon>
        <taxon>Galatheoidea</taxon>
        <taxon>Porcellanidae</taxon>
        <taxon>Petrolisthes</taxon>
    </lineage>
</organism>
<dbReference type="InterPro" id="IPR013087">
    <property type="entry name" value="Znf_C2H2_type"/>
</dbReference>
<dbReference type="PANTHER" id="PTHR47901">
    <property type="entry name" value="CASPASE RECRUITMENT DOMAIN-CONTAINING PROTEIN 18"/>
    <property type="match status" value="1"/>
</dbReference>
<name>A0AAE1FV68_PETCI</name>
<comment type="similarity">
    <text evidence="1 9">Belongs to the peptidase C14A family.</text>
</comment>
<dbReference type="InterPro" id="IPR011600">
    <property type="entry name" value="Pept_C14_caspase"/>
</dbReference>